<evidence type="ECO:0000256" key="8">
    <source>
        <dbReference type="ARBA" id="ARBA00022801"/>
    </source>
</evidence>
<comment type="catalytic activity">
    <reaction evidence="12">
        <text>Preferential cleavage: (Ac)2-L-Lys-D-Ala-|-D-Ala. Also transpeptidation of peptidyl-alanyl moieties that are N-acyl substituents of D-alanine.</text>
        <dbReference type="EC" id="3.4.16.4"/>
    </reaction>
</comment>
<keyword evidence="11" id="KW-0961">Cell wall biogenesis/degradation</keyword>
<feature type="chain" id="PRO_5011566619" description="serine-type D-Ala-D-Ala carboxypeptidase" evidence="16">
    <location>
        <begin position="30"/>
        <end position="379"/>
    </location>
</feature>
<name>A0A1I2SGI4_9FIRM</name>
<evidence type="ECO:0000256" key="1">
    <source>
        <dbReference type="ARBA" id="ARBA00003217"/>
    </source>
</evidence>
<evidence type="ECO:0000256" key="9">
    <source>
        <dbReference type="ARBA" id="ARBA00022960"/>
    </source>
</evidence>
<protein>
    <recommendedName>
        <fullName evidence="4">serine-type D-Ala-D-Ala carboxypeptidase</fullName>
        <ecNumber evidence="4">3.4.16.4</ecNumber>
    </recommendedName>
</protein>
<accession>A0A1I2SGI4</accession>
<keyword evidence="10" id="KW-0573">Peptidoglycan synthesis</keyword>
<keyword evidence="9" id="KW-0133">Cell shape</keyword>
<comment type="similarity">
    <text evidence="3 15">Belongs to the peptidase S11 family.</text>
</comment>
<keyword evidence="6" id="KW-0645">Protease</keyword>
<evidence type="ECO:0000256" key="7">
    <source>
        <dbReference type="ARBA" id="ARBA00022729"/>
    </source>
</evidence>
<dbReference type="STRING" id="341036.SAMN05660649_01822"/>
<dbReference type="UniPathway" id="UPA00219"/>
<feature type="signal peptide" evidence="16">
    <location>
        <begin position="1"/>
        <end position="29"/>
    </location>
</feature>
<dbReference type="SUPFAM" id="SSF69189">
    <property type="entry name" value="Penicillin-binding protein associated domain"/>
    <property type="match status" value="1"/>
</dbReference>
<dbReference type="GO" id="GO:0071555">
    <property type="term" value="P:cell wall organization"/>
    <property type="evidence" value="ECO:0007669"/>
    <property type="project" value="UniProtKB-KW"/>
</dbReference>
<dbReference type="InterPro" id="IPR037167">
    <property type="entry name" value="Peptidase_S11_C_sf"/>
</dbReference>
<feature type="active site" evidence="13">
    <location>
        <position position="118"/>
    </location>
</feature>
<dbReference type="Pfam" id="PF00768">
    <property type="entry name" value="Peptidase_S11"/>
    <property type="match status" value="1"/>
</dbReference>
<keyword evidence="5 18" id="KW-0121">Carboxypeptidase</keyword>
<comment type="function">
    <text evidence="1">Removes C-terminal D-alanyl residues from sugar-peptide cell wall precursors.</text>
</comment>
<dbReference type="GO" id="GO:0008360">
    <property type="term" value="P:regulation of cell shape"/>
    <property type="evidence" value="ECO:0007669"/>
    <property type="project" value="UniProtKB-KW"/>
</dbReference>
<feature type="domain" description="Peptidase S11 D-Ala-D-Ala carboxypeptidase A C-terminal" evidence="17">
    <location>
        <begin position="271"/>
        <end position="361"/>
    </location>
</feature>
<organism evidence="18 19">
    <name type="scientific">Desulfotruncus arcticus DSM 17038</name>
    <dbReference type="NCBI Taxonomy" id="1121424"/>
    <lineage>
        <taxon>Bacteria</taxon>
        <taxon>Bacillati</taxon>
        <taxon>Bacillota</taxon>
        <taxon>Clostridia</taxon>
        <taxon>Eubacteriales</taxon>
        <taxon>Desulfallaceae</taxon>
        <taxon>Desulfotruncus</taxon>
    </lineage>
</organism>
<gene>
    <name evidence="18" type="ORF">SAMN05660649_01822</name>
</gene>
<evidence type="ECO:0000256" key="4">
    <source>
        <dbReference type="ARBA" id="ARBA00012448"/>
    </source>
</evidence>
<evidence type="ECO:0000256" key="15">
    <source>
        <dbReference type="RuleBase" id="RU004016"/>
    </source>
</evidence>
<dbReference type="PANTHER" id="PTHR21581:SF33">
    <property type="entry name" value="D-ALANYL-D-ALANINE CARBOXYPEPTIDASE DACB"/>
    <property type="match status" value="1"/>
</dbReference>
<evidence type="ECO:0000256" key="10">
    <source>
        <dbReference type="ARBA" id="ARBA00022984"/>
    </source>
</evidence>
<evidence type="ECO:0000259" key="17">
    <source>
        <dbReference type="SMART" id="SM00936"/>
    </source>
</evidence>
<dbReference type="GO" id="GO:0006508">
    <property type="term" value="P:proteolysis"/>
    <property type="evidence" value="ECO:0007669"/>
    <property type="project" value="UniProtKB-KW"/>
</dbReference>
<evidence type="ECO:0000313" key="19">
    <source>
        <dbReference type="Proteomes" id="UP000199337"/>
    </source>
</evidence>
<evidence type="ECO:0000256" key="16">
    <source>
        <dbReference type="SAM" id="SignalP"/>
    </source>
</evidence>
<dbReference type="Gene3D" id="2.60.410.10">
    <property type="entry name" value="D-Ala-D-Ala carboxypeptidase, C-terminal domain"/>
    <property type="match status" value="1"/>
</dbReference>
<dbReference type="Gene3D" id="3.40.710.10">
    <property type="entry name" value="DD-peptidase/beta-lactamase superfamily"/>
    <property type="match status" value="1"/>
</dbReference>
<proteinExistence type="inferred from homology"/>
<reference evidence="19" key="1">
    <citation type="submission" date="2016-10" db="EMBL/GenBank/DDBJ databases">
        <authorList>
            <person name="Varghese N."/>
            <person name="Submissions S."/>
        </authorList>
    </citation>
    <scope>NUCLEOTIDE SEQUENCE [LARGE SCALE GENOMIC DNA]</scope>
    <source>
        <strain evidence="19">DSM 17038</strain>
    </source>
</reference>
<keyword evidence="7 16" id="KW-0732">Signal</keyword>
<dbReference type="EMBL" id="FOOX01000005">
    <property type="protein sequence ID" value="SFG49246.1"/>
    <property type="molecule type" value="Genomic_DNA"/>
</dbReference>
<dbReference type="SMART" id="SM00936">
    <property type="entry name" value="PBP5_C"/>
    <property type="match status" value="1"/>
</dbReference>
<evidence type="ECO:0000256" key="13">
    <source>
        <dbReference type="PIRSR" id="PIRSR618044-1"/>
    </source>
</evidence>
<evidence type="ECO:0000256" key="14">
    <source>
        <dbReference type="PIRSR" id="PIRSR618044-2"/>
    </source>
</evidence>
<evidence type="ECO:0000313" key="18">
    <source>
        <dbReference type="EMBL" id="SFG49246.1"/>
    </source>
</evidence>
<evidence type="ECO:0000256" key="5">
    <source>
        <dbReference type="ARBA" id="ARBA00022645"/>
    </source>
</evidence>
<dbReference type="PANTHER" id="PTHR21581">
    <property type="entry name" value="D-ALANYL-D-ALANINE CARBOXYPEPTIDASE"/>
    <property type="match status" value="1"/>
</dbReference>
<dbReference type="Proteomes" id="UP000199337">
    <property type="component" value="Unassembled WGS sequence"/>
</dbReference>
<dbReference type="RefSeq" id="WP_092470839.1">
    <property type="nucleotide sequence ID" value="NZ_FOOX01000005.1"/>
</dbReference>
<dbReference type="InterPro" id="IPR018044">
    <property type="entry name" value="Peptidase_S11"/>
</dbReference>
<dbReference type="EC" id="3.4.16.4" evidence="4"/>
<comment type="pathway">
    <text evidence="2">Cell wall biogenesis; peptidoglycan biosynthesis.</text>
</comment>
<sequence length="379" mass="41555">MSRKNICSMIILTLLLVFHSCFSPQAAIANEPKIGAKSAVLIDVYNGQVLYEKDALQKRPMASTTKVMTAVVALGGSDLHSNSRVSKNADQVGESSMHLEEGEILTLEQLLYGALMPSGNDACVAIAEHVAGSEGFFVLLMNEKAALIGAVDSCFKNTNGLPEKGHYSTALDLALITRYALHNPVFCDVVKTKFKVVKGPDSLDHYLKNTNKLLWSYPWADGVKTGTTLEAGQCLIASANKGERRLLAVVLKDNNRFADAETLFNYGFNEFNLVRKLYQGEIYTRVPVVNGASKEVPVMVANNITINLRDLDLEHLEQKVQIPRLVNAPVQEGERLGNIEYYLGGHEVGSAEIIAASSVQEASVIQKIKKKTILYWNLI</sequence>
<dbReference type="SUPFAM" id="SSF56601">
    <property type="entry name" value="beta-lactamase/transpeptidase-like"/>
    <property type="match status" value="1"/>
</dbReference>
<keyword evidence="19" id="KW-1185">Reference proteome</keyword>
<dbReference type="PRINTS" id="PR00725">
    <property type="entry name" value="DADACBPTASE1"/>
</dbReference>
<evidence type="ECO:0000256" key="3">
    <source>
        <dbReference type="ARBA" id="ARBA00007164"/>
    </source>
</evidence>
<dbReference type="InterPro" id="IPR015956">
    <property type="entry name" value="Peniciliin-bd_prot_C_sf"/>
</dbReference>
<keyword evidence="8" id="KW-0378">Hydrolase</keyword>
<dbReference type="OrthoDB" id="9791132at2"/>
<dbReference type="GO" id="GO:0009252">
    <property type="term" value="P:peptidoglycan biosynthetic process"/>
    <property type="evidence" value="ECO:0007669"/>
    <property type="project" value="UniProtKB-UniPathway"/>
</dbReference>
<dbReference type="AlphaFoldDB" id="A0A1I2SGI4"/>
<dbReference type="InterPro" id="IPR012907">
    <property type="entry name" value="Peptidase_S11_C"/>
</dbReference>
<dbReference type="Pfam" id="PF07943">
    <property type="entry name" value="PBP5_C"/>
    <property type="match status" value="1"/>
</dbReference>
<evidence type="ECO:0000256" key="2">
    <source>
        <dbReference type="ARBA" id="ARBA00004752"/>
    </source>
</evidence>
<evidence type="ECO:0000256" key="6">
    <source>
        <dbReference type="ARBA" id="ARBA00022670"/>
    </source>
</evidence>
<evidence type="ECO:0000256" key="11">
    <source>
        <dbReference type="ARBA" id="ARBA00023316"/>
    </source>
</evidence>
<dbReference type="InterPro" id="IPR001967">
    <property type="entry name" value="Peptidase_S11_N"/>
</dbReference>
<feature type="active site" description="Proton acceptor" evidence="13">
    <location>
        <position position="66"/>
    </location>
</feature>
<feature type="binding site" evidence="14">
    <location>
        <position position="224"/>
    </location>
    <ligand>
        <name>substrate</name>
    </ligand>
</feature>
<dbReference type="InterPro" id="IPR012338">
    <property type="entry name" value="Beta-lactam/transpept-like"/>
</dbReference>
<feature type="active site" description="Acyl-ester intermediate" evidence="13">
    <location>
        <position position="63"/>
    </location>
</feature>
<evidence type="ECO:0000256" key="12">
    <source>
        <dbReference type="ARBA" id="ARBA00034000"/>
    </source>
</evidence>
<dbReference type="GO" id="GO:0009002">
    <property type="term" value="F:serine-type D-Ala-D-Ala carboxypeptidase activity"/>
    <property type="evidence" value="ECO:0007669"/>
    <property type="project" value="UniProtKB-EC"/>
</dbReference>